<dbReference type="EMBL" id="AP017470">
    <property type="protein sequence ID" value="BBB32491.1"/>
    <property type="molecule type" value="Genomic_DNA"/>
</dbReference>
<accession>A0A7R6SYF0</accession>
<evidence type="ECO:0000256" key="2">
    <source>
        <dbReference type="ARBA" id="ARBA00012438"/>
    </source>
</evidence>
<reference evidence="12 13" key="1">
    <citation type="journal article" date="2012" name="Extremophiles">
        <title>Thermotomaculum hydrothermale gen. nov., sp. nov., a novel heterotrophic thermophile within the phylum Acidobacteria from a deep-sea hydrothermal vent chimney in the Southern Okinawa Trough.</title>
        <authorList>
            <person name="Izumi H."/>
            <person name="Nunoura T."/>
            <person name="Miyazaki M."/>
            <person name="Mino S."/>
            <person name="Toki T."/>
            <person name="Takai K."/>
            <person name="Sako Y."/>
            <person name="Sawabe T."/>
            <person name="Nakagawa S."/>
        </authorList>
    </citation>
    <scope>NUCLEOTIDE SEQUENCE [LARGE SCALE GENOMIC DNA]</scope>
    <source>
        <strain evidence="12 13">AC55</strain>
    </source>
</reference>
<dbReference type="PROSITE" id="PS50109">
    <property type="entry name" value="HIS_KIN"/>
    <property type="match status" value="1"/>
</dbReference>
<dbReference type="GO" id="GO:0000155">
    <property type="term" value="F:phosphorelay sensor kinase activity"/>
    <property type="evidence" value="ECO:0007669"/>
    <property type="project" value="InterPro"/>
</dbReference>
<dbReference type="EC" id="2.7.13.3" evidence="2"/>
<dbReference type="SMART" id="SM00387">
    <property type="entry name" value="HATPase_c"/>
    <property type="match status" value="1"/>
</dbReference>
<dbReference type="Proteomes" id="UP000595564">
    <property type="component" value="Chromosome"/>
</dbReference>
<dbReference type="KEGG" id="thyd:TTHT_0937"/>
<feature type="transmembrane region" description="Helical" evidence="10">
    <location>
        <begin position="21"/>
        <end position="42"/>
    </location>
</feature>
<dbReference type="AlphaFoldDB" id="A0A7R6SYF0"/>
<evidence type="ECO:0000256" key="10">
    <source>
        <dbReference type="SAM" id="Phobius"/>
    </source>
</evidence>
<dbReference type="PRINTS" id="PR00344">
    <property type="entry name" value="BCTRLSENSOR"/>
</dbReference>
<keyword evidence="8" id="KW-0902">Two-component regulatory system</keyword>
<evidence type="ECO:0000256" key="6">
    <source>
        <dbReference type="ARBA" id="ARBA00022777"/>
    </source>
</evidence>
<sequence>MSLSKVEKNSNKRKVSKKSGVFLIFISFAIVLVLFLFFYFYAVDNKAKHFVILRFQEKTEAESVAIKEFMQDGNNFLYFTKKYLEREFENYSYNKLIDQKFKEKYVSTSKNKVSNYKYVLSSRKNRREISASYLNKNEVLNEDIKIVTLITEKLDVFWKKFLEKYPFVHMTYVDKSGFYREFPFRKIEPNNIGFLSDPRNYPYYIIATTIAKDEIFLTNPYQNGSNLYISLVVPVYKKNEFKGLLTIDVSMNNFVDIVRNNRGFSKENIDNLILFDNKGNIYAFYIEDKQSRSPVSFNNLKEMLKNQQKLLTKNLKIYPLITNKKLINYLESFLNNKHSGQKITTKIFDNYVVSLSSVDYQGLNILRYSQTRQISNFGTIDYIRNGTIIVAFIFVLILSFLVFLLARNNLEKKPIFSLVQKLSDKRLREKIFSVLNSNQYEGEDSIVTIVSKEISDYLKEIDAKFIVIKTAIENVNIGILVVDDLLNNIYANKWFKQLIVNVNTVDLMPEELKTEIQKFNSNNSQQFQKMIKLFERHYLLSGEKININLNSEKKNLLLFTLTNAEEIVKMNKKYSELKSKIAQLEENLNKYHKSFENLNTRIIQSDKFAVFGELIQGIVHNINNPLMIVTSRLSMVKSIVENLEDSMDKKRLIKHMDNIISSVQKINQIIESVLTKARMTVEKEERLININEVIKSELEFFNADLFFKHKVKKEIDFDNNLPLVRISQSDFSQVLHNLIKNALDALKSSVNPTLSITTKVKDQKVIIEIADNGPGVPDKYREKIFEQYFTTKGSHGTGIGLYNARKIIEEYEGQLVLDESDKGARFIITLPAGGE</sequence>
<evidence type="ECO:0000256" key="4">
    <source>
        <dbReference type="ARBA" id="ARBA00022679"/>
    </source>
</evidence>
<dbReference type="Gene3D" id="1.10.287.130">
    <property type="match status" value="1"/>
</dbReference>
<keyword evidence="3" id="KW-0597">Phosphoprotein</keyword>
<dbReference type="CDD" id="cd00075">
    <property type="entry name" value="HATPase"/>
    <property type="match status" value="1"/>
</dbReference>
<evidence type="ECO:0000256" key="9">
    <source>
        <dbReference type="SAM" id="Coils"/>
    </source>
</evidence>
<dbReference type="Gene3D" id="3.30.565.10">
    <property type="entry name" value="Histidine kinase-like ATPase, C-terminal domain"/>
    <property type="match status" value="1"/>
</dbReference>
<dbReference type="PANTHER" id="PTHR43065:SF46">
    <property type="entry name" value="C4-DICARBOXYLATE TRANSPORT SENSOR PROTEIN DCTB"/>
    <property type="match status" value="1"/>
</dbReference>
<dbReference type="InterPro" id="IPR003594">
    <property type="entry name" value="HATPase_dom"/>
</dbReference>
<organism evidence="12 13">
    <name type="scientific">Thermotomaculum hydrothermale</name>
    <dbReference type="NCBI Taxonomy" id="981385"/>
    <lineage>
        <taxon>Bacteria</taxon>
        <taxon>Pseudomonadati</taxon>
        <taxon>Acidobacteriota</taxon>
        <taxon>Holophagae</taxon>
        <taxon>Thermotomaculales</taxon>
        <taxon>Thermotomaculaceae</taxon>
        <taxon>Thermotomaculum</taxon>
    </lineage>
</organism>
<feature type="transmembrane region" description="Helical" evidence="10">
    <location>
        <begin position="382"/>
        <end position="406"/>
    </location>
</feature>
<dbReference type="SUPFAM" id="SSF47384">
    <property type="entry name" value="Homodimeric domain of signal transducing histidine kinase"/>
    <property type="match status" value="1"/>
</dbReference>
<keyword evidence="7" id="KW-0067">ATP-binding</keyword>
<evidence type="ECO:0000256" key="5">
    <source>
        <dbReference type="ARBA" id="ARBA00022741"/>
    </source>
</evidence>
<dbReference type="PANTHER" id="PTHR43065">
    <property type="entry name" value="SENSOR HISTIDINE KINASE"/>
    <property type="match status" value="1"/>
</dbReference>
<keyword evidence="6 12" id="KW-0418">Kinase</keyword>
<dbReference type="InterPro" id="IPR003661">
    <property type="entry name" value="HisK_dim/P_dom"/>
</dbReference>
<dbReference type="Gene3D" id="3.30.450.20">
    <property type="entry name" value="PAS domain"/>
    <property type="match status" value="2"/>
</dbReference>
<keyword evidence="13" id="KW-1185">Reference proteome</keyword>
<dbReference type="RefSeq" id="WP_201328842.1">
    <property type="nucleotide sequence ID" value="NZ_AP017470.1"/>
</dbReference>
<dbReference type="InterPro" id="IPR036890">
    <property type="entry name" value="HATPase_C_sf"/>
</dbReference>
<evidence type="ECO:0000256" key="3">
    <source>
        <dbReference type="ARBA" id="ARBA00022553"/>
    </source>
</evidence>
<gene>
    <name evidence="12" type="ORF">TTHT_0937</name>
</gene>
<comment type="catalytic activity">
    <reaction evidence="1">
        <text>ATP + protein L-histidine = ADP + protein N-phospho-L-histidine.</text>
        <dbReference type="EC" id="2.7.13.3"/>
    </reaction>
</comment>
<dbReference type="InterPro" id="IPR005467">
    <property type="entry name" value="His_kinase_dom"/>
</dbReference>
<keyword evidence="9" id="KW-0175">Coiled coil</keyword>
<dbReference type="Pfam" id="PF02518">
    <property type="entry name" value="HATPase_c"/>
    <property type="match status" value="1"/>
</dbReference>
<dbReference type="GO" id="GO:0005524">
    <property type="term" value="F:ATP binding"/>
    <property type="evidence" value="ECO:0007669"/>
    <property type="project" value="UniProtKB-KW"/>
</dbReference>
<evidence type="ECO:0000259" key="11">
    <source>
        <dbReference type="PROSITE" id="PS50109"/>
    </source>
</evidence>
<evidence type="ECO:0000256" key="1">
    <source>
        <dbReference type="ARBA" id="ARBA00000085"/>
    </source>
</evidence>
<evidence type="ECO:0000313" key="12">
    <source>
        <dbReference type="EMBL" id="BBB32491.1"/>
    </source>
</evidence>
<dbReference type="SUPFAM" id="SSF55874">
    <property type="entry name" value="ATPase domain of HSP90 chaperone/DNA topoisomerase II/histidine kinase"/>
    <property type="match status" value="1"/>
</dbReference>
<keyword evidence="5" id="KW-0547">Nucleotide-binding</keyword>
<keyword evidence="10" id="KW-1133">Transmembrane helix</keyword>
<evidence type="ECO:0000313" key="13">
    <source>
        <dbReference type="Proteomes" id="UP000595564"/>
    </source>
</evidence>
<dbReference type="CDD" id="cd12913">
    <property type="entry name" value="PDC1_MCP_like"/>
    <property type="match status" value="1"/>
</dbReference>
<keyword evidence="10" id="KW-0812">Transmembrane</keyword>
<keyword evidence="10" id="KW-0472">Membrane</keyword>
<evidence type="ECO:0000256" key="7">
    <source>
        <dbReference type="ARBA" id="ARBA00022840"/>
    </source>
</evidence>
<name>A0A7R6SYF0_9BACT</name>
<evidence type="ECO:0000256" key="8">
    <source>
        <dbReference type="ARBA" id="ARBA00023012"/>
    </source>
</evidence>
<proteinExistence type="predicted"/>
<dbReference type="InterPro" id="IPR036097">
    <property type="entry name" value="HisK_dim/P_sf"/>
</dbReference>
<protein>
    <recommendedName>
        <fullName evidence="2">histidine kinase</fullName>
        <ecNumber evidence="2">2.7.13.3</ecNumber>
    </recommendedName>
</protein>
<dbReference type="CDD" id="cd00082">
    <property type="entry name" value="HisKA"/>
    <property type="match status" value="1"/>
</dbReference>
<feature type="domain" description="Histidine kinase" evidence="11">
    <location>
        <begin position="617"/>
        <end position="834"/>
    </location>
</feature>
<feature type="coiled-coil region" evidence="9">
    <location>
        <begin position="567"/>
        <end position="601"/>
    </location>
</feature>
<dbReference type="InterPro" id="IPR004358">
    <property type="entry name" value="Sig_transdc_His_kin-like_C"/>
</dbReference>
<keyword evidence="4" id="KW-0808">Transferase</keyword>